<gene>
    <name evidence="3" type="ORF">QO010_001727</name>
</gene>
<evidence type="ECO:0000256" key="1">
    <source>
        <dbReference type="SAM" id="MobiDB-lite"/>
    </source>
</evidence>
<name>A0ABU0IPL9_9CAUL</name>
<feature type="region of interest" description="Disordered" evidence="1">
    <location>
        <begin position="296"/>
        <end position="325"/>
    </location>
</feature>
<evidence type="ECO:0000313" key="4">
    <source>
        <dbReference type="Proteomes" id="UP001228905"/>
    </source>
</evidence>
<organism evidence="3 4">
    <name type="scientific">Caulobacter ginsengisoli</name>
    <dbReference type="NCBI Taxonomy" id="400775"/>
    <lineage>
        <taxon>Bacteria</taxon>
        <taxon>Pseudomonadati</taxon>
        <taxon>Pseudomonadota</taxon>
        <taxon>Alphaproteobacteria</taxon>
        <taxon>Caulobacterales</taxon>
        <taxon>Caulobacteraceae</taxon>
        <taxon>Caulobacter</taxon>
    </lineage>
</organism>
<dbReference type="EMBL" id="JAUSVS010000002">
    <property type="protein sequence ID" value="MDQ0463956.1"/>
    <property type="molecule type" value="Genomic_DNA"/>
</dbReference>
<dbReference type="Gene3D" id="3.10.620.30">
    <property type="match status" value="1"/>
</dbReference>
<feature type="domain" description="Transglutaminase-like" evidence="2">
    <location>
        <begin position="173"/>
        <end position="241"/>
    </location>
</feature>
<dbReference type="PANTHER" id="PTHR33490:SF6">
    <property type="entry name" value="SLL1049 PROTEIN"/>
    <property type="match status" value="1"/>
</dbReference>
<keyword evidence="4" id="KW-1185">Reference proteome</keyword>
<dbReference type="InterPro" id="IPR038765">
    <property type="entry name" value="Papain-like_cys_pep_sf"/>
</dbReference>
<dbReference type="RefSeq" id="WP_307348247.1">
    <property type="nucleotide sequence ID" value="NZ_JAUSVS010000002.1"/>
</dbReference>
<dbReference type="Pfam" id="PF08379">
    <property type="entry name" value="Bact_transglu_N"/>
    <property type="match status" value="1"/>
</dbReference>
<sequence length="325" mass="37044">MLLEIRHVTDYHYERPVRESVMELWMQPQKSPRQRLISFELELDPRAQLFSYPDTFGNAVYHFDVPQPHDSLRIIARSAVETERAPAIPESLDIGEWDRLRSDFVRGECFDFLRPHGFVAPSPRLQAFVEKAGLDALRRRDPLSAVRALNTALYEAFAYDPDATTAESPIDVALKAKAGVCQDFAHIMLTICRDWGLPARYVSGYLFTDRKHHDRSDPDATHAWVEVFLPSLRWVGLDPTNNVLAGERHVTVAIGRDYADVPPSRGVYKGEADSQLAVAVQVRKARAALAEPEFIRATRPNFPGGRRRKDSDVLMREQQQQQQQQ</sequence>
<reference evidence="3 4" key="1">
    <citation type="submission" date="2023-07" db="EMBL/GenBank/DDBJ databases">
        <title>Genomic Encyclopedia of Type Strains, Phase IV (KMG-IV): sequencing the most valuable type-strain genomes for metagenomic binning, comparative biology and taxonomic classification.</title>
        <authorList>
            <person name="Goeker M."/>
        </authorList>
    </citation>
    <scope>NUCLEOTIDE SEQUENCE [LARGE SCALE GENOMIC DNA]</scope>
    <source>
        <strain evidence="3 4">DSM 18695</strain>
    </source>
</reference>
<comment type="caution">
    <text evidence="3">The sequence shown here is derived from an EMBL/GenBank/DDBJ whole genome shotgun (WGS) entry which is preliminary data.</text>
</comment>
<dbReference type="SUPFAM" id="SSF54001">
    <property type="entry name" value="Cysteine proteinases"/>
    <property type="match status" value="1"/>
</dbReference>
<dbReference type="Pfam" id="PF01841">
    <property type="entry name" value="Transglut_core"/>
    <property type="match status" value="1"/>
</dbReference>
<dbReference type="InterPro" id="IPR013589">
    <property type="entry name" value="Bac_transglu_N"/>
</dbReference>
<accession>A0ABU0IPL9</accession>
<dbReference type="InterPro" id="IPR002931">
    <property type="entry name" value="Transglutaminase-like"/>
</dbReference>
<evidence type="ECO:0000313" key="3">
    <source>
        <dbReference type="EMBL" id="MDQ0463956.1"/>
    </source>
</evidence>
<dbReference type="PANTHER" id="PTHR33490">
    <property type="entry name" value="BLR5614 PROTEIN-RELATED"/>
    <property type="match status" value="1"/>
</dbReference>
<dbReference type="SMART" id="SM00460">
    <property type="entry name" value="TGc"/>
    <property type="match status" value="1"/>
</dbReference>
<dbReference type="Proteomes" id="UP001228905">
    <property type="component" value="Unassembled WGS sequence"/>
</dbReference>
<protein>
    <submittedName>
        <fullName evidence="3">Transglutaminase-like putative cysteine protease</fullName>
    </submittedName>
</protein>
<evidence type="ECO:0000259" key="2">
    <source>
        <dbReference type="SMART" id="SM00460"/>
    </source>
</evidence>
<proteinExistence type="predicted"/>